<evidence type="ECO:0000313" key="1">
    <source>
        <dbReference type="EMBL" id="RWU10640.1"/>
    </source>
</evidence>
<evidence type="ECO:0008006" key="3">
    <source>
        <dbReference type="Google" id="ProtNLM"/>
    </source>
</evidence>
<keyword evidence="2" id="KW-1185">Reference proteome</keyword>
<comment type="caution">
    <text evidence="1">The sequence shown here is derived from an EMBL/GenBank/DDBJ whole genome shotgun (WGS) entry which is preliminary data.</text>
</comment>
<reference evidence="1 2" key="1">
    <citation type="submission" date="2018-06" db="EMBL/GenBank/DDBJ databases">
        <title>Pedobacter endophyticus sp. nov., an endophytic bacterium isolated from a leaf of Triticum aestivum.</title>
        <authorList>
            <person name="Zhang L."/>
        </authorList>
    </citation>
    <scope>NUCLEOTIDE SEQUENCE [LARGE SCALE GENOMIC DNA]</scope>
    <source>
        <strain evidence="1 2">CM134L-2</strain>
    </source>
</reference>
<name>A0A443Z2E2_9SPHI</name>
<accession>A0A443Z2E2</accession>
<organism evidence="1 2">
    <name type="scientific">Pedobacter chitinilyticus</name>
    <dbReference type="NCBI Taxonomy" id="2233776"/>
    <lineage>
        <taxon>Bacteria</taxon>
        <taxon>Pseudomonadati</taxon>
        <taxon>Bacteroidota</taxon>
        <taxon>Sphingobacteriia</taxon>
        <taxon>Sphingobacteriales</taxon>
        <taxon>Sphingobacteriaceae</taxon>
        <taxon>Pedobacter</taxon>
    </lineage>
</organism>
<gene>
    <name evidence="1" type="ORF">DPV69_04690</name>
</gene>
<dbReference type="EMBL" id="SAYW01000001">
    <property type="protein sequence ID" value="RWU10640.1"/>
    <property type="molecule type" value="Genomic_DNA"/>
</dbReference>
<evidence type="ECO:0000313" key="2">
    <source>
        <dbReference type="Proteomes" id="UP000284120"/>
    </source>
</evidence>
<protein>
    <recommendedName>
        <fullName evidence="3">DUF2247 family protein</fullName>
    </recommendedName>
</protein>
<dbReference type="Proteomes" id="UP000284120">
    <property type="component" value="Unassembled WGS sequence"/>
</dbReference>
<sequence length="165" mass="19546">MNTLPKSTAAILTYKSLNRDVDKEWIDWAVEMLMNGFDSEHLVILAGISPPYDQFELQSLTQKVFQELKLDYSDQKMVIRNYVSHLFTFEIMENSDIQSLLKSLRLLRDIYYELDYGSYISPFYKLYYGVEDLQHDDVQWYIDGLDRSNIREIVNGTFTKWLAEN</sequence>
<dbReference type="AlphaFoldDB" id="A0A443Z2E2"/>
<dbReference type="RefSeq" id="WP_113646127.1">
    <property type="nucleotide sequence ID" value="NZ_QMHN01000001.1"/>
</dbReference>
<dbReference type="OrthoDB" id="1361954at2"/>
<proteinExistence type="predicted"/>